<dbReference type="InterPro" id="IPR011009">
    <property type="entry name" value="Kinase-like_dom_sf"/>
</dbReference>
<comment type="caution">
    <text evidence="4">The sequence shown here is derived from an EMBL/GenBank/DDBJ whole genome shotgun (WGS) entry which is preliminary data.</text>
</comment>
<gene>
    <name evidence="4" type="ORF">CTI12_AA227230</name>
</gene>
<dbReference type="OrthoDB" id="1934880at2759"/>
<dbReference type="InterPro" id="IPR003609">
    <property type="entry name" value="Pan_app"/>
</dbReference>
<dbReference type="GO" id="GO:0048544">
    <property type="term" value="P:recognition of pollen"/>
    <property type="evidence" value="ECO:0007669"/>
    <property type="project" value="InterPro"/>
</dbReference>
<keyword evidence="2" id="KW-1015">Disulfide bond</keyword>
<dbReference type="PANTHER" id="PTHR32444:SF118">
    <property type="entry name" value="OS09G0551150 PROTEIN"/>
    <property type="match status" value="1"/>
</dbReference>
<dbReference type="Proteomes" id="UP000245207">
    <property type="component" value="Unassembled WGS sequence"/>
</dbReference>
<dbReference type="GO" id="GO:0016301">
    <property type="term" value="F:kinase activity"/>
    <property type="evidence" value="ECO:0007669"/>
    <property type="project" value="UniProtKB-KW"/>
</dbReference>
<dbReference type="PANTHER" id="PTHR32444">
    <property type="entry name" value="BULB-TYPE LECTIN DOMAIN-CONTAINING PROTEIN"/>
    <property type="match status" value="1"/>
</dbReference>
<dbReference type="Pfam" id="PF08276">
    <property type="entry name" value="PAN_2"/>
    <property type="match status" value="1"/>
</dbReference>
<keyword evidence="4" id="KW-0418">Kinase</keyword>
<evidence type="ECO:0000256" key="1">
    <source>
        <dbReference type="ARBA" id="ARBA00022729"/>
    </source>
</evidence>
<dbReference type="STRING" id="35608.A0A2U1NUG1"/>
<dbReference type="InterPro" id="IPR008949">
    <property type="entry name" value="Isoprenoid_synthase_dom_sf"/>
</dbReference>
<protein>
    <submittedName>
        <fullName evidence="4">G-type lectin S-receptor-like serine/threonine-protein kinase</fullName>
    </submittedName>
</protein>
<dbReference type="SUPFAM" id="SSF56112">
    <property type="entry name" value="Protein kinase-like (PK-like)"/>
    <property type="match status" value="1"/>
</dbReference>
<evidence type="ECO:0000256" key="2">
    <source>
        <dbReference type="ARBA" id="ARBA00023157"/>
    </source>
</evidence>
<dbReference type="Gene3D" id="1.10.600.10">
    <property type="entry name" value="Farnesyl Diphosphate Synthase"/>
    <property type="match status" value="1"/>
</dbReference>
<keyword evidence="5" id="KW-1185">Reference proteome</keyword>
<accession>A0A2U1NUG1</accession>
<dbReference type="Pfam" id="PF00954">
    <property type="entry name" value="S_locus_glycop"/>
    <property type="match status" value="1"/>
</dbReference>
<evidence type="ECO:0000313" key="4">
    <source>
        <dbReference type="EMBL" id="PWA77173.1"/>
    </source>
</evidence>
<evidence type="ECO:0000313" key="5">
    <source>
        <dbReference type="Proteomes" id="UP000245207"/>
    </source>
</evidence>
<proteinExistence type="predicted"/>
<feature type="domain" description="Apple" evidence="3">
    <location>
        <begin position="240"/>
        <end position="325"/>
    </location>
</feature>
<dbReference type="PROSITE" id="PS50948">
    <property type="entry name" value="PAN"/>
    <property type="match status" value="1"/>
</dbReference>
<dbReference type="AlphaFoldDB" id="A0A2U1NUG1"/>
<dbReference type="EMBL" id="PKPP01002163">
    <property type="protein sequence ID" value="PWA77173.1"/>
    <property type="molecule type" value="Genomic_DNA"/>
</dbReference>
<evidence type="ECO:0000259" key="3">
    <source>
        <dbReference type="PROSITE" id="PS50948"/>
    </source>
</evidence>
<dbReference type="CDD" id="cd01098">
    <property type="entry name" value="PAN_AP_plant"/>
    <property type="match status" value="1"/>
</dbReference>
<keyword evidence="4" id="KW-0675">Receptor</keyword>
<name>A0A2U1NUG1_ARTAN</name>
<sequence>MLYYGISPSFYIFDQDLVSVIYNVHAVNLKFLETGEGMSAVKEDGEKKLYKGAYLMGKMFRAKGYRELVDLLCYVNQGSTIPRCNNVEDIPCHEQRLCDVGQLHSCGGTQEASILNFVLASLWGCLAQLNSVPRVHHPFIVEFKEAWVEKAWVQELEIVVHLPCVLGVINRVIGYAIGLPTDFEAPDNACDVYGVCGSFAICTNKSPICDCLKGFVPVTNEEWSQSNWTRGCVRQSEFLCEKNQRSLASRKSKPDKFQVLKGLKLPDRYQKNPDECQHWCMGNCSCKAYAFVTGIYCMAWMEDLIDVEQFSFGGVISSQTNKMDCLSTDLVQIIGTQVQGTHVLDLTHGAREAGPFSHDPFTHDSHASIGCRASIIMGGRKLGNKDLNNDVIVVLKIEIQKSDDIEIGKSGRKEYNVLMDQFHHVSTAFLELKRGYQEAIEDITMIMGAGMAGQLSTQVLMKNNGVLQHGFKIKKMDQYATNTKVSKKLWSFFTAKEWRLNKLIPLFFVRSDPVGVNVNRVVSTRVGTVGSIVDVGILTQLSQKKFVNVVSALGKIHHPNVLDLKAYYWGSGKTVCVFRFMPNGSVSSLLQCGYAYCGSRCGIGLGRFNLTNDETQQPELVEGQAYVVAGLTPINSDLDTIYMRARGSTEKWKPLFPSIIQQFR</sequence>
<organism evidence="4 5">
    <name type="scientific">Artemisia annua</name>
    <name type="common">Sweet wormwood</name>
    <dbReference type="NCBI Taxonomy" id="35608"/>
    <lineage>
        <taxon>Eukaryota</taxon>
        <taxon>Viridiplantae</taxon>
        <taxon>Streptophyta</taxon>
        <taxon>Embryophyta</taxon>
        <taxon>Tracheophyta</taxon>
        <taxon>Spermatophyta</taxon>
        <taxon>Magnoliopsida</taxon>
        <taxon>eudicotyledons</taxon>
        <taxon>Gunneridae</taxon>
        <taxon>Pentapetalae</taxon>
        <taxon>asterids</taxon>
        <taxon>campanulids</taxon>
        <taxon>Asterales</taxon>
        <taxon>Asteraceae</taxon>
        <taxon>Asteroideae</taxon>
        <taxon>Anthemideae</taxon>
        <taxon>Artemisiinae</taxon>
        <taxon>Artemisia</taxon>
    </lineage>
</organism>
<keyword evidence="4" id="KW-0430">Lectin</keyword>
<reference evidence="4 5" key="1">
    <citation type="journal article" date="2018" name="Mol. Plant">
        <title>The genome of Artemisia annua provides insight into the evolution of Asteraceae family and artemisinin biosynthesis.</title>
        <authorList>
            <person name="Shen Q."/>
            <person name="Zhang L."/>
            <person name="Liao Z."/>
            <person name="Wang S."/>
            <person name="Yan T."/>
            <person name="Shi P."/>
            <person name="Liu M."/>
            <person name="Fu X."/>
            <person name="Pan Q."/>
            <person name="Wang Y."/>
            <person name="Lv Z."/>
            <person name="Lu X."/>
            <person name="Zhang F."/>
            <person name="Jiang W."/>
            <person name="Ma Y."/>
            <person name="Chen M."/>
            <person name="Hao X."/>
            <person name="Li L."/>
            <person name="Tang Y."/>
            <person name="Lv G."/>
            <person name="Zhou Y."/>
            <person name="Sun X."/>
            <person name="Brodelius P.E."/>
            <person name="Rose J.K.C."/>
            <person name="Tang K."/>
        </authorList>
    </citation>
    <scope>NUCLEOTIDE SEQUENCE [LARGE SCALE GENOMIC DNA]</scope>
    <source>
        <strain evidence="5">cv. Huhao1</strain>
        <tissue evidence="4">Leaf</tissue>
    </source>
</reference>
<dbReference type="InterPro" id="IPR000858">
    <property type="entry name" value="S_locus_glycoprot_dom"/>
</dbReference>
<keyword evidence="1" id="KW-0732">Signal</keyword>
<dbReference type="Gene3D" id="1.10.510.10">
    <property type="entry name" value="Transferase(Phosphotransferase) domain 1"/>
    <property type="match status" value="1"/>
</dbReference>
<dbReference type="GO" id="GO:0030246">
    <property type="term" value="F:carbohydrate binding"/>
    <property type="evidence" value="ECO:0007669"/>
    <property type="project" value="UniProtKB-KW"/>
</dbReference>
<keyword evidence="4" id="KW-0808">Transferase</keyword>